<dbReference type="InterPro" id="IPR025166">
    <property type="entry name" value="Integrase_DNA_bind_dom"/>
</dbReference>
<dbReference type="EMBL" id="BMHK01000005">
    <property type="protein sequence ID" value="GGB94566.1"/>
    <property type="molecule type" value="Genomic_DNA"/>
</dbReference>
<comment type="caution">
    <text evidence="5">The sequence shown here is derived from an EMBL/GenBank/DDBJ whole genome shotgun (WGS) entry which is preliminary data.</text>
</comment>
<organism evidence="5 6">
    <name type="scientific">Novosphingobium endophyticum</name>
    <dbReference type="NCBI Taxonomy" id="1955250"/>
    <lineage>
        <taxon>Bacteria</taxon>
        <taxon>Pseudomonadati</taxon>
        <taxon>Pseudomonadota</taxon>
        <taxon>Alphaproteobacteria</taxon>
        <taxon>Sphingomonadales</taxon>
        <taxon>Sphingomonadaceae</taxon>
        <taxon>Novosphingobium</taxon>
    </lineage>
</organism>
<dbReference type="PANTHER" id="PTHR30629:SF2">
    <property type="entry name" value="PROPHAGE INTEGRASE INTS-RELATED"/>
    <property type="match status" value="1"/>
</dbReference>
<evidence type="ECO:0000313" key="5">
    <source>
        <dbReference type="EMBL" id="GGB94566.1"/>
    </source>
</evidence>
<evidence type="ECO:0000256" key="2">
    <source>
        <dbReference type="ARBA" id="ARBA00022908"/>
    </source>
</evidence>
<dbReference type="Pfam" id="PF13356">
    <property type="entry name" value="Arm-DNA-bind_3"/>
    <property type="match status" value="1"/>
</dbReference>
<dbReference type="PANTHER" id="PTHR30629">
    <property type="entry name" value="PROPHAGE INTEGRASE"/>
    <property type="match status" value="1"/>
</dbReference>
<dbReference type="InterPro" id="IPR038488">
    <property type="entry name" value="Integrase_DNA-bd_sf"/>
</dbReference>
<dbReference type="GO" id="GO:0015074">
    <property type="term" value="P:DNA integration"/>
    <property type="evidence" value="ECO:0007669"/>
    <property type="project" value="UniProtKB-KW"/>
</dbReference>
<proteinExistence type="inferred from homology"/>
<dbReference type="Gene3D" id="3.30.160.390">
    <property type="entry name" value="Integrase, DNA-binding domain"/>
    <property type="match status" value="1"/>
</dbReference>
<reference evidence="5" key="2">
    <citation type="submission" date="2020-09" db="EMBL/GenBank/DDBJ databases">
        <authorList>
            <person name="Sun Q."/>
            <person name="Zhou Y."/>
        </authorList>
    </citation>
    <scope>NUCLEOTIDE SEQUENCE</scope>
    <source>
        <strain evidence="5">CGMCC 1.15095</strain>
    </source>
</reference>
<comment type="similarity">
    <text evidence="1">Belongs to the 'phage' integrase family.</text>
</comment>
<gene>
    <name evidence="5" type="ORF">GCM10011494_11290</name>
</gene>
<dbReference type="AlphaFoldDB" id="A0A916TRD1"/>
<keyword evidence="2" id="KW-0229">DNA integration</keyword>
<dbReference type="InterPro" id="IPR050808">
    <property type="entry name" value="Phage_Integrase"/>
</dbReference>
<dbReference type="Proteomes" id="UP000608154">
    <property type="component" value="Unassembled WGS sequence"/>
</dbReference>
<evidence type="ECO:0000259" key="4">
    <source>
        <dbReference type="Pfam" id="PF13356"/>
    </source>
</evidence>
<feature type="domain" description="Integrase DNA-binding" evidence="4">
    <location>
        <begin position="8"/>
        <end position="88"/>
    </location>
</feature>
<keyword evidence="6" id="KW-1185">Reference proteome</keyword>
<name>A0A916TRD1_9SPHN</name>
<evidence type="ECO:0000256" key="1">
    <source>
        <dbReference type="ARBA" id="ARBA00008857"/>
    </source>
</evidence>
<accession>A0A916TRD1</accession>
<reference evidence="5" key="1">
    <citation type="journal article" date="2014" name="Int. J. Syst. Evol. Microbiol.">
        <title>Complete genome sequence of Corynebacterium casei LMG S-19264T (=DSM 44701T), isolated from a smear-ripened cheese.</title>
        <authorList>
            <consortium name="US DOE Joint Genome Institute (JGI-PGF)"/>
            <person name="Walter F."/>
            <person name="Albersmeier A."/>
            <person name="Kalinowski J."/>
            <person name="Ruckert C."/>
        </authorList>
    </citation>
    <scope>NUCLEOTIDE SEQUENCE</scope>
    <source>
        <strain evidence="5">CGMCC 1.15095</strain>
    </source>
</reference>
<evidence type="ECO:0000313" key="6">
    <source>
        <dbReference type="Proteomes" id="UP000608154"/>
    </source>
</evidence>
<evidence type="ECO:0000256" key="3">
    <source>
        <dbReference type="SAM" id="MobiDB-lite"/>
    </source>
</evidence>
<dbReference type="RefSeq" id="WP_188769357.1">
    <property type="nucleotide sequence ID" value="NZ_BMHK01000005.1"/>
</dbReference>
<sequence length="112" mass="12554">MPLKELEVKYAPRRQRPYKLSDGGGLHVLVQPNGSKLWRLKYRFNGKEKLLSFGKYPDVTLATARAKRGEAKALLADGVDPAALRQAEQKEPSVGFGDCLTGSTMPFRRHDR</sequence>
<feature type="region of interest" description="Disordered" evidence="3">
    <location>
        <begin position="88"/>
        <end position="112"/>
    </location>
</feature>
<protein>
    <recommendedName>
        <fullName evidence="4">Integrase DNA-binding domain-containing protein</fullName>
    </recommendedName>
</protein>